<accession>A0ABP7VL64</accession>
<dbReference type="PANTHER" id="PTHR30466">
    <property type="entry name" value="FLAVIN REDUCTASE"/>
    <property type="match status" value="1"/>
</dbReference>
<gene>
    <name evidence="3" type="ORF">GCM10022410_14470</name>
</gene>
<protein>
    <submittedName>
        <fullName evidence="3">Flavin reductase family protein</fullName>
    </submittedName>
</protein>
<organism evidence="3 4">
    <name type="scientific">Amphibacillus indicireducens</name>
    <dbReference type="NCBI Taxonomy" id="1076330"/>
    <lineage>
        <taxon>Bacteria</taxon>
        <taxon>Bacillati</taxon>
        <taxon>Bacillota</taxon>
        <taxon>Bacilli</taxon>
        <taxon>Bacillales</taxon>
        <taxon>Bacillaceae</taxon>
        <taxon>Amphibacillus</taxon>
    </lineage>
</organism>
<evidence type="ECO:0000256" key="1">
    <source>
        <dbReference type="ARBA" id="ARBA00023002"/>
    </source>
</evidence>
<dbReference type="Gene3D" id="2.30.110.10">
    <property type="entry name" value="Electron Transport, Fmn-binding Protein, Chain A"/>
    <property type="match status" value="1"/>
</dbReference>
<evidence type="ECO:0000259" key="2">
    <source>
        <dbReference type="SMART" id="SM00903"/>
    </source>
</evidence>
<dbReference type="RefSeq" id="WP_344911745.1">
    <property type="nucleotide sequence ID" value="NZ_BAABDL010000074.1"/>
</dbReference>
<evidence type="ECO:0000313" key="4">
    <source>
        <dbReference type="Proteomes" id="UP001501734"/>
    </source>
</evidence>
<feature type="domain" description="Flavin reductase like" evidence="2">
    <location>
        <begin position="11"/>
        <end position="153"/>
    </location>
</feature>
<proteinExistence type="predicted"/>
<dbReference type="Proteomes" id="UP001501734">
    <property type="component" value="Unassembled WGS sequence"/>
</dbReference>
<name>A0ABP7VL64_9BACI</name>
<dbReference type="Pfam" id="PF01613">
    <property type="entry name" value="Flavin_Reduct"/>
    <property type="match status" value="1"/>
</dbReference>
<reference evidence="4" key="1">
    <citation type="journal article" date="2019" name="Int. J. Syst. Evol. Microbiol.">
        <title>The Global Catalogue of Microorganisms (GCM) 10K type strain sequencing project: providing services to taxonomists for standard genome sequencing and annotation.</title>
        <authorList>
            <consortium name="The Broad Institute Genomics Platform"/>
            <consortium name="The Broad Institute Genome Sequencing Center for Infectious Disease"/>
            <person name="Wu L."/>
            <person name="Ma J."/>
        </authorList>
    </citation>
    <scope>NUCLEOTIDE SEQUENCE [LARGE SCALE GENOMIC DNA]</scope>
    <source>
        <strain evidence="4">JCM 17250</strain>
    </source>
</reference>
<comment type="caution">
    <text evidence="3">The sequence shown here is derived from an EMBL/GenBank/DDBJ whole genome shotgun (WGS) entry which is preliminary data.</text>
</comment>
<dbReference type="EMBL" id="BAABDL010000074">
    <property type="protein sequence ID" value="GAA4069652.1"/>
    <property type="molecule type" value="Genomic_DNA"/>
</dbReference>
<dbReference type="PANTHER" id="PTHR30466:SF1">
    <property type="entry name" value="FMN REDUCTASE (NADH) RUTF"/>
    <property type="match status" value="1"/>
</dbReference>
<sequence length="155" mass="16997">MIDSKLFRQAMGQFATGITVVSANDKSGDGVKGVTVNAFMSLSLAPCLIALSLRNEATMTDHLNETDYFGISILAEDQQDYSMIFSNQLQVEEPVKFDFLAGTPVLPGALVQLVCEKESEVVAGDHTIYIAKVNRIELNENAPLIYFGGQYRKLD</sequence>
<dbReference type="SMART" id="SM00903">
    <property type="entry name" value="Flavin_Reduct"/>
    <property type="match status" value="1"/>
</dbReference>
<keyword evidence="4" id="KW-1185">Reference proteome</keyword>
<evidence type="ECO:0000313" key="3">
    <source>
        <dbReference type="EMBL" id="GAA4069652.1"/>
    </source>
</evidence>
<dbReference type="InterPro" id="IPR050268">
    <property type="entry name" value="NADH-dep_flavin_reductase"/>
</dbReference>
<dbReference type="SUPFAM" id="SSF50475">
    <property type="entry name" value="FMN-binding split barrel"/>
    <property type="match status" value="1"/>
</dbReference>
<dbReference type="InterPro" id="IPR012349">
    <property type="entry name" value="Split_barrel_FMN-bd"/>
</dbReference>
<dbReference type="InterPro" id="IPR002563">
    <property type="entry name" value="Flavin_Rdtase-like_dom"/>
</dbReference>
<keyword evidence="1" id="KW-0560">Oxidoreductase</keyword>